<dbReference type="InterPro" id="IPR014538">
    <property type="entry name" value="UCP028063_topo_Znf"/>
</dbReference>
<dbReference type="Proteomes" id="UP000591735">
    <property type="component" value="Unassembled WGS sequence"/>
</dbReference>
<evidence type="ECO:0000313" key="2">
    <source>
        <dbReference type="EMBL" id="MBB5319972.1"/>
    </source>
</evidence>
<gene>
    <name evidence="2" type="ORF">HNR38_000440</name>
</gene>
<keyword evidence="3" id="KW-1185">Reference proteome</keyword>
<feature type="domain" description="DUF2726" evidence="1">
    <location>
        <begin position="1"/>
        <end position="114"/>
    </location>
</feature>
<accession>A0A840U4Y5</accession>
<protein>
    <recommendedName>
        <fullName evidence="1">DUF2726 domain-containing protein</fullName>
    </recommendedName>
</protein>
<dbReference type="Pfam" id="PF10881">
    <property type="entry name" value="DUF2726"/>
    <property type="match status" value="1"/>
</dbReference>
<reference evidence="2 3" key="1">
    <citation type="submission" date="2020-08" db="EMBL/GenBank/DDBJ databases">
        <title>Genomic Encyclopedia of Type Strains, Phase IV (KMG-IV): sequencing the most valuable type-strain genomes for metagenomic binning, comparative biology and taxonomic classification.</title>
        <authorList>
            <person name="Goeker M."/>
        </authorList>
    </citation>
    <scope>NUCLEOTIDE SEQUENCE [LARGE SCALE GENOMIC DNA]</scope>
    <source>
        <strain evidence="2 3">DSM 22359</strain>
    </source>
</reference>
<dbReference type="RefSeq" id="WP_183699308.1">
    <property type="nucleotide sequence ID" value="NZ_JACHFE010000001.1"/>
</dbReference>
<dbReference type="InterPro" id="IPR024402">
    <property type="entry name" value="DUF2726"/>
</dbReference>
<evidence type="ECO:0000313" key="3">
    <source>
        <dbReference type="Proteomes" id="UP000591735"/>
    </source>
</evidence>
<dbReference type="AlphaFoldDB" id="A0A840U4Y5"/>
<dbReference type="PIRSF" id="PIRSF028063">
    <property type="entry name" value="UCP028063"/>
    <property type="match status" value="1"/>
</dbReference>
<dbReference type="EMBL" id="JACHFE010000001">
    <property type="protein sequence ID" value="MBB5319972.1"/>
    <property type="molecule type" value="Genomic_DNA"/>
</dbReference>
<comment type="caution">
    <text evidence="2">The sequence shown here is derived from an EMBL/GenBank/DDBJ whole genome shotgun (WGS) entry which is preliminary data.</text>
</comment>
<organism evidence="2 3">
    <name type="scientific">Marinobacter oulmenensis</name>
    <dbReference type="NCBI Taxonomy" id="643747"/>
    <lineage>
        <taxon>Bacteria</taxon>
        <taxon>Pseudomonadati</taxon>
        <taxon>Pseudomonadota</taxon>
        <taxon>Gammaproteobacteria</taxon>
        <taxon>Pseudomonadales</taxon>
        <taxon>Marinobacteraceae</taxon>
        <taxon>Marinobacter</taxon>
    </lineage>
</organism>
<sequence>MSHAEGSFFQVLETALPADQYRLFGKVRVEDLIVVKSGLSREGRQSARNRIRSRHVDIVVVDSKTFVPVWAIELDDKSHRAKDRQERDEFLDRAFEAAGLPLIRFPAKRGYSREFILSTLGLSDTPDKTPEPIALGVQAPSEEPEPVTEPAPAAVPEPGNCSRCYAPMKIRNIKGAGGKTVQVKVCSRYPKCRRMVPLSTS</sequence>
<evidence type="ECO:0000259" key="1">
    <source>
        <dbReference type="Pfam" id="PF10881"/>
    </source>
</evidence>
<proteinExistence type="predicted"/>
<name>A0A840U4Y5_9GAMM</name>